<evidence type="ECO:0000256" key="1">
    <source>
        <dbReference type="SAM" id="MobiDB-lite"/>
    </source>
</evidence>
<dbReference type="PANTHER" id="PTHR35340:SF5">
    <property type="entry name" value="ASST-DOMAIN-CONTAINING PROTEIN"/>
    <property type="match status" value="1"/>
</dbReference>
<dbReference type="Proteomes" id="UP000030982">
    <property type="component" value="Unassembled WGS sequence"/>
</dbReference>
<protein>
    <recommendedName>
        <fullName evidence="4">ArsR family transcriptional regulator</fullName>
    </recommendedName>
</protein>
<sequence length="484" mass="51088">MAVFGAAAGATVARSSIFPLPPSASAATPAPSATAGATAPPDRTFVSTKLTTPHVDVWSSGATAPGLIFAGPMGHGSNGLIMDNQGRPVWMEPTGAGVTDLRVQTYQGKPVLTYWSGQGMGGHGEGSGIIKDTSYQTIAEVKAGDGLKADLHEFTVTPKGTALLTSYPTIQFDLTPAGGQLNGYMYDCHVQEVDIATGNLLFDWKASDYVGLDESYVKTTDDPTADGSTAAKAFDPYHVNAVSLRTDGYLVSFRHTHTIYHIDSTGTIQWRMGGKRSDFTLPADAVFAWQHDVRQRANGVISMFDNHYKDGTTGTSRGLILNVDEQKRTASVKLQLARGGHRGNAMGNVQFLENGNYMVGWGSDPAATEFTANGTPVFEATNIGSGSYRVYRSLWTATPTTLPDVVAVQGNGSTMQAYASWNGATEIASWRFLTGSDPSSLKEAAVVKKTGFETSVAVAAAPHLAVQALDSQGKVLATSSVVNT</sequence>
<gene>
    <name evidence="2" type="ORF">LK10_20565</name>
</gene>
<dbReference type="AlphaFoldDB" id="A0A0B2AFE8"/>
<dbReference type="EMBL" id="JTDL01000153">
    <property type="protein sequence ID" value="KHL00342.1"/>
    <property type="molecule type" value="Genomic_DNA"/>
</dbReference>
<accession>A0A0B2AFE8</accession>
<keyword evidence="3" id="KW-1185">Reference proteome</keyword>
<comment type="caution">
    <text evidence="2">The sequence shown here is derived from an EMBL/GenBank/DDBJ whole genome shotgun (WGS) entry which is preliminary data.</text>
</comment>
<dbReference type="InterPro" id="IPR053143">
    <property type="entry name" value="Arylsulfate_ST"/>
</dbReference>
<feature type="region of interest" description="Disordered" evidence="1">
    <location>
        <begin position="23"/>
        <end position="44"/>
    </location>
</feature>
<name>A0A0B2AFE8_9MICC</name>
<evidence type="ECO:0000313" key="3">
    <source>
        <dbReference type="Proteomes" id="UP000030982"/>
    </source>
</evidence>
<evidence type="ECO:0000313" key="2">
    <source>
        <dbReference type="EMBL" id="KHL00342.1"/>
    </source>
</evidence>
<proteinExistence type="predicted"/>
<organism evidence="2 3">
    <name type="scientific">Sinomonas humi</name>
    <dbReference type="NCBI Taxonomy" id="1338436"/>
    <lineage>
        <taxon>Bacteria</taxon>
        <taxon>Bacillati</taxon>
        <taxon>Actinomycetota</taxon>
        <taxon>Actinomycetes</taxon>
        <taxon>Micrococcales</taxon>
        <taxon>Micrococcaceae</taxon>
        <taxon>Sinomonas</taxon>
    </lineage>
</organism>
<dbReference type="STRING" id="1338436.LK10_20565"/>
<reference evidence="2 3" key="1">
    <citation type="submission" date="2014-09" db="EMBL/GenBank/DDBJ databases">
        <title>Genome sequence of Sinomonas sp. MUSC 117.</title>
        <authorList>
            <person name="Lee L.-H."/>
        </authorList>
    </citation>
    <scope>NUCLEOTIDE SEQUENCE [LARGE SCALE GENOMIC DNA]</scope>
    <source>
        <strain evidence="2 3">MUSC 117</strain>
    </source>
</reference>
<dbReference type="PANTHER" id="PTHR35340">
    <property type="entry name" value="PQQ ENZYME REPEAT PROTEIN-RELATED"/>
    <property type="match status" value="1"/>
</dbReference>
<feature type="compositionally biased region" description="Low complexity" evidence="1">
    <location>
        <begin position="23"/>
        <end position="41"/>
    </location>
</feature>
<dbReference type="InterPro" id="IPR039535">
    <property type="entry name" value="ASST-like"/>
</dbReference>
<dbReference type="Pfam" id="PF14269">
    <property type="entry name" value="Arylsulfotran_2"/>
    <property type="match status" value="1"/>
</dbReference>
<evidence type="ECO:0008006" key="4">
    <source>
        <dbReference type="Google" id="ProtNLM"/>
    </source>
</evidence>